<gene>
    <name evidence="2" type="ORF">K435DRAFT_866900</name>
</gene>
<dbReference type="Proteomes" id="UP000297245">
    <property type="component" value="Unassembled WGS sequence"/>
</dbReference>
<feature type="region of interest" description="Disordered" evidence="1">
    <location>
        <begin position="72"/>
        <end position="140"/>
    </location>
</feature>
<reference evidence="2 3" key="1">
    <citation type="journal article" date="2019" name="Nat. Ecol. Evol.">
        <title>Megaphylogeny resolves global patterns of mushroom evolution.</title>
        <authorList>
            <person name="Varga T."/>
            <person name="Krizsan K."/>
            <person name="Foldi C."/>
            <person name="Dima B."/>
            <person name="Sanchez-Garcia M."/>
            <person name="Sanchez-Ramirez S."/>
            <person name="Szollosi G.J."/>
            <person name="Szarkandi J.G."/>
            <person name="Papp V."/>
            <person name="Albert L."/>
            <person name="Andreopoulos W."/>
            <person name="Angelini C."/>
            <person name="Antonin V."/>
            <person name="Barry K.W."/>
            <person name="Bougher N.L."/>
            <person name="Buchanan P."/>
            <person name="Buyck B."/>
            <person name="Bense V."/>
            <person name="Catcheside P."/>
            <person name="Chovatia M."/>
            <person name="Cooper J."/>
            <person name="Damon W."/>
            <person name="Desjardin D."/>
            <person name="Finy P."/>
            <person name="Geml J."/>
            <person name="Haridas S."/>
            <person name="Hughes K."/>
            <person name="Justo A."/>
            <person name="Karasinski D."/>
            <person name="Kautmanova I."/>
            <person name="Kiss B."/>
            <person name="Kocsube S."/>
            <person name="Kotiranta H."/>
            <person name="LaButti K.M."/>
            <person name="Lechner B.E."/>
            <person name="Liimatainen K."/>
            <person name="Lipzen A."/>
            <person name="Lukacs Z."/>
            <person name="Mihaltcheva S."/>
            <person name="Morgado L.N."/>
            <person name="Niskanen T."/>
            <person name="Noordeloos M.E."/>
            <person name="Ohm R.A."/>
            <person name="Ortiz-Santana B."/>
            <person name="Ovrebo C."/>
            <person name="Racz N."/>
            <person name="Riley R."/>
            <person name="Savchenko A."/>
            <person name="Shiryaev A."/>
            <person name="Soop K."/>
            <person name="Spirin V."/>
            <person name="Szebenyi C."/>
            <person name="Tomsovsky M."/>
            <person name="Tulloss R.E."/>
            <person name="Uehling J."/>
            <person name="Grigoriev I.V."/>
            <person name="Vagvolgyi C."/>
            <person name="Papp T."/>
            <person name="Martin F.M."/>
            <person name="Miettinen O."/>
            <person name="Hibbett D.S."/>
            <person name="Nagy L.G."/>
        </authorList>
    </citation>
    <scope>NUCLEOTIDE SEQUENCE [LARGE SCALE GENOMIC DNA]</scope>
    <source>
        <strain evidence="2 3">CBS 962.96</strain>
    </source>
</reference>
<protein>
    <submittedName>
        <fullName evidence="2">Uncharacterized protein</fullName>
    </submittedName>
</protein>
<dbReference type="AlphaFoldDB" id="A0A4S8LFN1"/>
<evidence type="ECO:0000313" key="2">
    <source>
        <dbReference type="EMBL" id="THU87807.1"/>
    </source>
</evidence>
<organism evidence="2 3">
    <name type="scientific">Dendrothele bispora (strain CBS 962.96)</name>
    <dbReference type="NCBI Taxonomy" id="1314807"/>
    <lineage>
        <taxon>Eukaryota</taxon>
        <taxon>Fungi</taxon>
        <taxon>Dikarya</taxon>
        <taxon>Basidiomycota</taxon>
        <taxon>Agaricomycotina</taxon>
        <taxon>Agaricomycetes</taxon>
        <taxon>Agaricomycetidae</taxon>
        <taxon>Agaricales</taxon>
        <taxon>Agaricales incertae sedis</taxon>
        <taxon>Dendrothele</taxon>
    </lineage>
</organism>
<accession>A0A4S8LFN1</accession>
<evidence type="ECO:0000313" key="3">
    <source>
        <dbReference type="Proteomes" id="UP000297245"/>
    </source>
</evidence>
<keyword evidence="3" id="KW-1185">Reference proteome</keyword>
<proteinExistence type="predicted"/>
<dbReference type="EMBL" id="ML179434">
    <property type="protein sequence ID" value="THU87807.1"/>
    <property type="molecule type" value="Genomic_DNA"/>
</dbReference>
<sequence length="140" mass="15582">MHNSSSRNEAEFDMSDDKLTIQQIKEGANLIHQYAALTKLHADRLITNMLSPQEMHIIRRHLGQVRHILLGGIPAPRRPPSQIQNHPPHSSTGLPTRQSRNKLTAQMTGKPSQHDNGELLTTTNQRNLVEKGPAAGFGHP</sequence>
<evidence type="ECO:0000256" key="1">
    <source>
        <dbReference type="SAM" id="MobiDB-lite"/>
    </source>
</evidence>
<name>A0A4S8LFN1_DENBC</name>
<feature type="compositionally biased region" description="Polar residues" evidence="1">
    <location>
        <begin position="81"/>
        <end position="111"/>
    </location>
</feature>